<keyword evidence="2" id="KW-1185">Reference proteome</keyword>
<organism evidence="1 2">
    <name type="scientific">Viridothelium virens</name>
    <name type="common">Speckled blister lichen</name>
    <name type="synonym">Trypethelium virens</name>
    <dbReference type="NCBI Taxonomy" id="1048519"/>
    <lineage>
        <taxon>Eukaryota</taxon>
        <taxon>Fungi</taxon>
        <taxon>Dikarya</taxon>
        <taxon>Ascomycota</taxon>
        <taxon>Pezizomycotina</taxon>
        <taxon>Dothideomycetes</taxon>
        <taxon>Dothideomycetes incertae sedis</taxon>
        <taxon>Trypetheliales</taxon>
        <taxon>Trypetheliaceae</taxon>
        <taxon>Viridothelium</taxon>
    </lineage>
</organism>
<evidence type="ECO:0000313" key="1">
    <source>
        <dbReference type="EMBL" id="KAF2232921.1"/>
    </source>
</evidence>
<accession>A0A6A6H4Y7</accession>
<evidence type="ECO:0008006" key="3">
    <source>
        <dbReference type="Google" id="ProtNLM"/>
    </source>
</evidence>
<gene>
    <name evidence="1" type="ORF">EV356DRAFT_504649</name>
</gene>
<name>A0A6A6H4Y7_VIRVR</name>
<dbReference type="OrthoDB" id="10029320at2759"/>
<dbReference type="EMBL" id="ML991811">
    <property type="protein sequence ID" value="KAF2232921.1"/>
    <property type="molecule type" value="Genomic_DNA"/>
</dbReference>
<proteinExistence type="predicted"/>
<protein>
    <recommendedName>
        <fullName evidence="3">Cytochrome P450</fullName>
    </recommendedName>
</protein>
<dbReference type="AlphaFoldDB" id="A0A6A6H4Y7"/>
<sequence length="349" mass="40667">MSKTASRAYPNQRLQIVFGIDNAFTTTDFKRRMRFKGIASRHLKQFDTEWRSAGEDARFFVKQRLDQAKEGVKVAPLIQVLALRLSLQAIHDVDVTTIDDDDLSFVAREINRLWVSSKKNSTLEHWSQQFKLHGALDALCPDSECSIPEKNALNLILPSYETLWRIVLRCFMEVAFCEFTDRKVLWRMRLSKFLAEPSFTNLEDRGEWGGSIYDVVREALRLYPPTRRVYREFQYEGRAERELVAADIECLQREHPKNRQLSEKDDPVFHPQLWVRHEAEMNEGFMPFGRDKFLCPAQAKFGIWAIAILVASLTVEVGTAWQLRPNPVTRNAPLETDREAYLNLVLRRM</sequence>
<reference evidence="1" key="1">
    <citation type="journal article" date="2020" name="Stud. Mycol.">
        <title>101 Dothideomycetes genomes: a test case for predicting lifestyles and emergence of pathogens.</title>
        <authorList>
            <person name="Haridas S."/>
            <person name="Albert R."/>
            <person name="Binder M."/>
            <person name="Bloem J."/>
            <person name="Labutti K."/>
            <person name="Salamov A."/>
            <person name="Andreopoulos B."/>
            <person name="Baker S."/>
            <person name="Barry K."/>
            <person name="Bills G."/>
            <person name="Bluhm B."/>
            <person name="Cannon C."/>
            <person name="Castanera R."/>
            <person name="Culley D."/>
            <person name="Daum C."/>
            <person name="Ezra D."/>
            <person name="Gonzalez J."/>
            <person name="Henrissat B."/>
            <person name="Kuo A."/>
            <person name="Liang C."/>
            <person name="Lipzen A."/>
            <person name="Lutzoni F."/>
            <person name="Magnuson J."/>
            <person name="Mondo S."/>
            <person name="Nolan M."/>
            <person name="Ohm R."/>
            <person name="Pangilinan J."/>
            <person name="Park H.-J."/>
            <person name="Ramirez L."/>
            <person name="Alfaro M."/>
            <person name="Sun H."/>
            <person name="Tritt A."/>
            <person name="Yoshinaga Y."/>
            <person name="Zwiers L.-H."/>
            <person name="Turgeon B."/>
            <person name="Goodwin S."/>
            <person name="Spatafora J."/>
            <person name="Crous P."/>
            <person name="Grigoriev I."/>
        </authorList>
    </citation>
    <scope>NUCLEOTIDE SEQUENCE</scope>
    <source>
        <strain evidence="1">Tuck. ex Michener</strain>
    </source>
</reference>
<evidence type="ECO:0000313" key="2">
    <source>
        <dbReference type="Proteomes" id="UP000800092"/>
    </source>
</evidence>
<dbReference type="Proteomes" id="UP000800092">
    <property type="component" value="Unassembled WGS sequence"/>
</dbReference>